<dbReference type="SMART" id="SM00955">
    <property type="entry name" value="RNB"/>
    <property type="match status" value="1"/>
</dbReference>
<keyword evidence="5 7" id="KW-0269">Exonuclease</keyword>
<dbReference type="GO" id="GO:0005829">
    <property type="term" value="C:cytosol"/>
    <property type="evidence" value="ECO:0007669"/>
    <property type="project" value="TreeGrafter"/>
</dbReference>
<feature type="domain" description="S1 motif" evidence="8">
    <location>
        <begin position="604"/>
        <end position="684"/>
    </location>
</feature>
<dbReference type="Pfam" id="PF00773">
    <property type="entry name" value="RNB"/>
    <property type="match status" value="1"/>
</dbReference>
<sequence length="686" mass="79390">MEKEQLIEAFRKKKQWTIKELERKFQCQSSKDFTSLIQNLNALEQERFLCNNHNVYFLIDDDEYMIGKVKDVSKWEFAVIQKDRKVYVPKKYARNIFDKDEVLVHKGKKFNEIIHVYSRGITWVTGTFYWKKDHFIFYSDLDMHTRFLIRNLDDYSLSHRMKAVLKIEKYGDPLVCSIDRLLGYEYEKGMDITAILSRHHVRQYFSEPVMDQANALEKEVNKHDLVGREDFRNLLTVTIDGDDARDFDDAISIESLSSGYRLYVHIADVSYYVKEGSFIDQEAFARSTSIYVADRVVPMLPFSLSNGICSLNPHVDRCTLTCIMDIDLNGHIISSRIVPSVIHSDMRCTYTKVNAFLEGDPDVCKEYESIGKLLKDFEACSRQLQKRAVERGTVDFNTVESDLILDDKGKCIDVRCKERGFAQEMIEQAMISANVCVAHTLNSLQIPGIYRVHEKPDPEKLSSLLQLAQSLGIKSSFYPDDVTPKQLQVFLDSIKDLDLSQIMSTLALRSMQRARYDASCLGHYGLALKEYCHFTSPIRRYPDLIVHRMLRRYLFRKYSTLREKDYGKCERQAYFVSERENEAVLTEREVTDCKKAEYMEDKIGQTFTGKIVSVQAFGFFVELPNTIEGLVPLHSLVDDFYNYDEMASCLTGEATKKKYQLGQKIDVICVGADKLKGQVSFACKEE</sequence>
<evidence type="ECO:0000256" key="6">
    <source>
        <dbReference type="ARBA" id="ARBA00022884"/>
    </source>
</evidence>
<reference evidence="9 10" key="1">
    <citation type="submission" date="2020-08" db="EMBL/GenBank/DDBJ databases">
        <title>Genomic Encyclopedia of Type Strains, Phase IV (KMG-IV): sequencing the most valuable type-strain genomes for metagenomic binning, comparative biology and taxonomic classification.</title>
        <authorList>
            <person name="Goeker M."/>
        </authorList>
    </citation>
    <scope>NUCLEOTIDE SEQUENCE [LARGE SCALE GENOMIC DNA]</scope>
    <source>
        <strain evidence="9 10">DSM 26963</strain>
    </source>
</reference>
<dbReference type="InterPro" id="IPR001900">
    <property type="entry name" value="RNase_II/R"/>
</dbReference>
<evidence type="ECO:0000256" key="4">
    <source>
        <dbReference type="ARBA" id="ARBA00022801"/>
    </source>
</evidence>
<dbReference type="InterPro" id="IPR011805">
    <property type="entry name" value="RNase_R"/>
</dbReference>
<dbReference type="NCBIfam" id="TIGR00358">
    <property type="entry name" value="3_prime_RNase"/>
    <property type="match status" value="1"/>
</dbReference>
<dbReference type="HAMAP" id="MF_01895">
    <property type="entry name" value="RNase_R"/>
    <property type="match status" value="1"/>
</dbReference>
<dbReference type="EMBL" id="JACHHD010000015">
    <property type="protein sequence ID" value="MBB5185463.1"/>
    <property type="molecule type" value="Genomic_DNA"/>
</dbReference>
<dbReference type="PANTHER" id="PTHR23355">
    <property type="entry name" value="RIBONUCLEASE"/>
    <property type="match status" value="1"/>
</dbReference>
<evidence type="ECO:0000256" key="5">
    <source>
        <dbReference type="ARBA" id="ARBA00022839"/>
    </source>
</evidence>
<protein>
    <recommendedName>
        <fullName evidence="7">Ribonuclease R</fullName>
        <shortName evidence="7">RNase R</shortName>
        <ecNumber evidence="7">3.1.13.1</ecNumber>
    </recommendedName>
</protein>
<keyword evidence="6 7" id="KW-0694">RNA-binding</keyword>
<evidence type="ECO:0000256" key="2">
    <source>
        <dbReference type="ARBA" id="ARBA00022490"/>
    </source>
</evidence>
<organism evidence="9 10">
    <name type="scientific">Faecalicoccus acidiformans</name>
    <dbReference type="NCBI Taxonomy" id="915173"/>
    <lineage>
        <taxon>Bacteria</taxon>
        <taxon>Bacillati</taxon>
        <taxon>Bacillota</taxon>
        <taxon>Erysipelotrichia</taxon>
        <taxon>Erysipelotrichales</taxon>
        <taxon>Erysipelotrichaceae</taxon>
        <taxon>Faecalicoccus</taxon>
    </lineage>
</organism>
<comment type="catalytic activity">
    <reaction evidence="1 7">
        <text>Exonucleolytic cleavage in the 3'- to 5'-direction to yield nucleoside 5'-phosphates.</text>
        <dbReference type="EC" id="3.1.13.1"/>
    </reaction>
</comment>
<dbReference type="CDD" id="cd04471">
    <property type="entry name" value="S1_RNase_R"/>
    <property type="match status" value="1"/>
</dbReference>
<dbReference type="GO" id="GO:0008859">
    <property type="term" value="F:exoribonuclease II activity"/>
    <property type="evidence" value="ECO:0007669"/>
    <property type="project" value="UniProtKB-UniRule"/>
</dbReference>
<comment type="subcellular location">
    <subcellularLocation>
        <location evidence="7">Cytoplasm</location>
    </subcellularLocation>
</comment>
<evidence type="ECO:0000313" key="9">
    <source>
        <dbReference type="EMBL" id="MBB5185463.1"/>
    </source>
</evidence>
<dbReference type="InterPro" id="IPR003029">
    <property type="entry name" value="S1_domain"/>
</dbReference>
<evidence type="ECO:0000259" key="8">
    <source>
        <dbReference type="PROSITE" id="PS50126"/>
    </source>
</evidence>
<keyword evidence="2 7" id="KW-0963">Cytoplasm</keyword>
<dbReference type="SUPFAM" id="SSF50249">
    <property type="entry name" value="Nucleic acid-binding proteins"/>
    <property type="match status" value="2"/>
</dbReference>
<proteinExistence type="inferred from homology"/>
<dbReference type="GO" id="GO:0003723">
    <property type="term" value="F:RNA binding"/>
    <property type="evidence" value="ECO:0007669"/>
    <property type="project" value="UniProtKB-UniRule"/>
</dbReference>
<gene>
    <name evidence="7" type="primary">rnr</name>
    <name evidence="9" type="ORF">HNQ43_001520</name>
</gene>
<evidence type="ECO:0000313" key="10">
    <source>
        <dbReference type="Proteomes" id="UP000521313"/>
    </source>
</evidence>
<dbReference type="InterPro" id="IPR050180">
    <property type="entry name" value="RNR_Ribonuclease"/>
</dbReference>
<dbReference type="Gene3D" id="2.40.50.140">
    <property type="entry name" value="Nucleic acid-binding proteins"/>
    <property type="match status" value="1"/>
</dbReference>
<comment type="function">
    <text evidence="7">3'-5' exoribonuclease that releases 5'-nucleoside monophosphates and is involved in maturation of structured RNAs.</text>
</comment>
<dbReference type="PROSITE" id="PS50126">
    <property type="entry name" value="S1"/>
    <property type="match status" value="1"/>
</dbReference>
<dbReference type="Pfam" id="PF00575">
    <property type="entry name" value="S1"/>
    <property type="match status" value="1"/>
</dbReference>
<dbReference type="InterPro" id="IPR004476">
    <property type="entry name" value="RNase_II/RNase_R"/>
</dbReference>
<dbReference type="PANTHER" id="PTHR23355:SF9">
    <property type="entry name" value="DIS3-LIKE EXONUCLEASE 2"/>
    <property type="match status" value="1"/>
</dbReference>
<dbReference type="AlphaFoldDB" id="A0A7W8D3W3"/>
<keyword evidence="3 7" id="KW-0540">Nuclease</keyword>
<accession>A0A7W8D3W3</accession>
<name>A0A7W8D3W3_9FIRM</name>
<dbReference type="SMART" id="SM00316">
    <property type="entry name" value="S1"/>
    <property type="match status" value="1"/>
</dbReference>
<evidence type="ECO:0000256" key="7">
    <source>
        <dbReference type="HAMAP-Rule" id="MF_01895"/>
    </source>
</evidence>
<dbReference type="NCBIfam" id="TIGR02063">
    <property type="entry name" value="RNase_R"/>
    <property type="match status" value="1"/>
</dbReference>
<evidence type="ECO:0000256" key="3">
    <source>
        <dbReference type="ARBA" id="ARBA00022722"/>
    </source>
</evidence>
<evidence type="ECO:0000256" key="1">
    <source>
        <dbReference type="ARBA" id="ARBA00001849"/>
    </source>
</evidence>
<comment type="similarity">
    <text evidence="7">Belongs to the RNR ribonuclease family. RNase R subfamily.</text>
</comment>
<comment type="caution">
    <text evidence="9">The sequence shown here is derived from an EMBL/GenBank/DDBJ whole genome shotgun (WGS) entry which is preliminary data.</text>
</comment>
<dbReference type="InterPro" id="IPR012340">
    <property type="entry name" value="NA-bd_OB-fold"/>
</dbReference>
<dbReference type="GO" id="GO:0006402">
    <property type="term" value="P:mRNA catabolic process"/>
    <property type="evidence" value="ECO:0007669"/>
    <property type="project" value="TreeGrafter"/>
</dbReference>
<keyword evidence="4 7" id="KW-0378">Hydrolase</keyword>
<dbReference type="EC" id="3.1.13.1" evidence="7"/>
<dbReference type="Proteomes" id="UP000521313">
    <property type="component" value="Unassembled WGS sequence"/>
</dbReference>
<dbReference type="RefSeq" id="WP_183376441.1">
    <property type="nucleotide sequence ID" value="NZ_JACHHD010000015.1"/>
</dbReference>